<dbReference type="Gene3D" id="3.40.50.300">
    <property type="entry name" value="P-loop containing nucleotide triphosphate hydrolases"/>
    <property type="match status" value="1"/>
</dbReference>
<gene>
    <name evidence="11" type="ORF">BN656_01439</name>
</gene>
<keyword evidence="9" id="KW-0460">Magnesium</keyword>
<evidence type="ECO:0000313" key="11">
    <source>
        <dbReference type="EMBL" id="CDD57127.1"/>
    </source>
</evidence>
<evidence type="ECO:0000256" key="4">
    <source>
        <dbReference type="ARBA" id="ARBA00022490"/>
    </source>
</evidence>
<dbReference type="GO" id="GO:0046872">
    <property type="term" value="F:metal ion binding"/>
    <property type="evidence" value="ECO:0007669"/>
    <property type="project" value="UniProtKB-KW"/>
</dbReference>
<organism evidence="11 12">
    <name type="scientific">Bacteroides pectinophilus CAG:437</name>
    <dbReference type="NCBI Taxonomy" id="1263051"/>
    <lineage>
        <taxon>Bacteria</taxon>
        <taxon>Bacillati</taxon>
        <taxon>Bacillota</taxon>
        <taxon>Clostridia</taxon>
        <taxon>Eubacteriales</taxon>
    </lineage>
</organism>
<keyword evidence="7" id="KW-0547">Nucleotide-binding</keyword>
<dbReference type="Proteomes" id="UP000018141">
    <property type="component" value="Unassembled WGS sequence"/>
</dbReference>
<keyword evidence="6" id="KW-0479">Metal-binding</keyword>
<evidence type="ECO:0000313" key="12">
    <source>
        <dbReference type="Proteomes" id="UP000018141"/>
    </source>
</evidence>
<dbReference type="GO" id="GO:0005737">
    <property type="term" value="C:cytoplasm"/>
    <property type="evidence" value="ECO:0007669"/>
    <property type="project" value="UniProtKB-SubCell"/>
</dbReference>
<dbReference type="SUPFAM" id="SSF52540">
    <property type="entry name" value="P-loop containing nucleoside triphosphate hydrolases"/>
    <property type="match status" value="1"/>
</dbReference>
<accession>R7B139</accession>
<proteinExistence type="inferred from homology"/>
<evidence type="ECO:0000256" key="3">
    <source>
        <dbReference type="ARBA" id="ARBA00019010"/>
    </source>
</evidence>
<comment type="similarity">
    <text evidence="2">Belongs to the TsaE family.</text>
</comment>
<evidence type="ECO:0000256" key="9">
    <source>
        <dbReference type="ARBA" id="ARBA00022842"/>
    </source>
</evidence>
<dbReference type="PANTHER" id="PTHR33540:SF2">
    <property type="entry name" value="TRNA THREONYLCARBAMOYLADENOSINE BIOSYNTHESIS PROTEIN TSAE"/>
    <property type="match status" value="1"/>
</dbReference>
<evidence type="ECO:0000256" key="5">
    <source>
        <dbReference type="ARBA" id="ARBA00022694"/>
    </source>
</evidence>
<dbReference type="GO" id="GO:0005524">
    <property type="term" value="F:ATP binding"/>
    <property type="evidence" value="ECO:0007669"/>
    <property type="project" value="UniProtKB-KW"/>
</dbReference>
<keyword evidence="8" id="KW-0067">ATP-binding</keyword>
<evidence type="ECO:0000256" key="6">
    <source>
        <dbReference type="ARBA" id="ARBA00022723"/>
    </source>
</evidence>
<keyword evidence="4" id="KW-0963">Cytoplasm</keyword>
<dbReference type="NCBIfam" id="TIGR00150">
    <property type="entry name" value="T6A_YjeE"/>
    <property type="match status" value="1"/>
</dbReference>
<evidence type="ECO:0000256" key="10">
    <source>
        <dbReference type="ARBA" id="ARBA00032441"/>
    </source>
</evidence>
<comment type="caution">
    <text evidence="11">The sequence shown here is derived from an EMBL/GenBank/DDBJ whole genome shotgun (WGS) entry which is preliminary data.</text>
</comment>
<dbReference type="PANTHER" id="PTHR33540">
    <property type="entry name" value="TRNA THREONYLCARBAMOYLADENOSINE BIOSYNTHESIS PROTEIN TSAE"/>
    <property type="match status" value="1"/>
</dbReference>
<evidence type="ECO:0000256" key="7">
    <source>
        <dbReference type="ARBA" id="ARBA00022741"/>
    </source>
</evidence>
<evidence type="ECO:0000256" key="2">
    <source>
        <dbReference type="ARBA" id="ARBA00007599"/>
    </source>
</evidence>
<reference evidence="11" key="1">
    <citation type="submission" date="2012-11" db="EMBL/GenBank/DDBJ databases">
        <title>Dependencies among metagenomic species, viruses, plasmids and units of genetic variation.</title>
        <authorList>
            <person name="Nielsen H.B."/>
            <person name="Almeida M."/>
            <person name="Juncker A.S."/>
            <person name="Rasmussen S."/>
            <person name="Li J."/>
            <person name="Sunagawa S."/>
            <person name="Plichta D."/>
            <person name="Gautier L."/>
            <person name="Le Chatelier E."/>
            <person name="Peletier E."/>
            <person name="Bonde I."/>
            <person name="Nielsen T."/>
            <person name="Manichanh C."/>
            <person name="Arumugam M."/>
            <person name="Batto J."/>
            <person name="Santos M.B.Q.D."/>
            <person name="Blom N."/>
            <person name="Borruel N."/>
            <person name="Burgdorf K.S."/>
            <person name="Boumezbeur F."/>
            <person name="Casellas F."/>
            <person name="Dore J."/>
            <person name="Guarner F."/>
            <person name="Hansen T."/>
            <person name="Hildebrand F."/>
            <person name="Kaas R.S."/>
            <person name="Kennedy S."/>
            <person name="Kristiansen K."/>
            <person name="Kultima J.R."/>
            <person name="Leonard P."/>
            <person name="Levenez F."/>
            <person name="Lund O."/>
            <person name="Moumen B."/>
            <person name="Le Paslier D."/>
            <person name="Pons N."/>
            <person name="Pedersen O."/>
            <person name="Prifti E."/>
            <person name="Qin J."/>
            <person name="Raes J."/>
            <person name="Tap J."/>
            <person name="Tims S."/>
            <person name="Ussery D.W."/>
            <person name="Yamada T."/>
            <person name="MetaHit consortium"/>
            <person name="Renault P."/>
            <person name="Sicheritz-Ponten T."/>
            <person name="Bork P."/>
            <person name="Wang J."/>
            <person name="Brunak S."/>
            <person name="Ehrlich S.D."/>
        </authorList>
    </citation>
    <scope>NUCLEOTIDE SEQUENCE [LARGE SCALE GENOMIC DNA]</scope>
</reference>
<protein>
    <recommendedName>
        <fullName evidence="3">tRNA threonylcarbamoyladenosine biosynthesis protein TsaE</fullName>
    </recommendedName>
    <alternativeName>
        <fullName evidence="10">t(6)A37 threonylcarbamoyladenosine biosynthesis protein TsaE</fullName>
    </alternativeName>
</protein>
<comment type="subcellular location">
    <subcellularLocation>
        <location evidence="1">Cytoplasm</location>
    </subcellularLocation>
</comment>
<dbReference type="GO" id="GO:0002949">
    <property type="term" value="P:tRNA threonylcarbamoyladenosine modification"/>
    <property type="evidence" value="ECO:0007669"/>
    <property type="project" value="InterPro"/>
</dbReference>
<evidence type="ECO:0000256" key="1">
    <source>
        <dbReference type="ARBA" id="ARBA00004496"/>
    </source>
</evidence>
<dbReference type="AlphaFoldDB" id="R7B139"/>
<dbReference type="Pfam" id="PF02367">
    <property type="entry name" value="TsaE"/>
    <property type="match status" value="1"/>
</dbReference>
<dbReference type="InterPro" id="IPR003442">
    <property type="entry name" value="T6A_TsaE"/>
</dbReference>
<keyword evidence="5" id="KW-0819">tRNA processing</keyword>
<dbReference type="InterPro" id="IPR027417">
    <property type="entry name" value="P-loop_NTPase"/>
</dbReference>
<dbReference type="EMBL" id="CBHH010000042">
    <property type="protein sequence ID" value="CDD57127.1"/>
    <property type="molecule type" value="Genomic_DNA"/>
</dbReference>
<sequence length="144" mass="16037">MIIESFSSEDTYNLGKKLAAGACPGQIYCLDGDLGVGKTVFTQGFAAGLGITEPVNSPTFTIVQEYNGGRLPFYHFDVYRIGDVTEMDEIGYEEYFFSDGVCLVEWGHLIAELLPQETIMITIEKVLDKGFDYRKITVRGLNEL</sequence>
<name>R7B139_9FIRM</name>
<evidence type="ECO:0000256" key="8">
    <source>
        <dbReference type="ARBA" id="ARBA00022840"/>
    </source>
</evidence>